<proteinExistence type="predicted"/>
<name>A0A6M3LHM0_9ZZZZ</name>
<dbReference type="AlphaFoldDB" id="A0A6M3LHM0"/>
<reference evidence="2" key="1">
    <citation type="submission" date="2020-03" db="EMBL/GenBank/DDBJ databases">
        <title>The deep terrestrial virosphere.</title>
        <authorList>
            <person name="Holmfeldt K."/>
            <person name="Nilsson E."/>
            <person name="Simone D."/>
            <person name="Lopez-Fernandez M."/>
            <person name="Wu X."/>
            <person name="de Brujin I."/>
            <person name="Lundin D."/>
            <person name="Andersson A."/>
            <person name="Bertilsson S."/>
            <person name="Dopson M."/>
        </authorList>
    </citation>
    <scope>NUCLEOTIDE SEQUENCE</scope>
    <source>
        <strain evidence="2">MM415B04052</strain>
    </source>
</reference>
<dbReference type="GO" id="GO:0004519">
    <property type="term" value="F:endonuclease activity"/>
    <property type="evidence" value="ECO:0007669"/>
    <property type="project" value="UniProtKB-KW"/>
</dbReference>
<dbReference type="Gene3D" id="1.10.30.50">
    <property type="match status" value="1"/>
</dbReference>
<dbReference type="EMBL" id="MT143191">
    <property type="protein sequence ID" value="QJA93963.1"/>
    <property type="molecule type" value="Genomic_DNA"/>
</dbReference>
<accession>A0A6M3LHM0</accession>
<dbReference type="Pfam" id="PF01844">
    <property type="entry name" value="HNH"/>
    <property type="match status" value="1"/>
</dbReference>
<evidence type="ECO:0000259" key="1">
    <source>
        <dbReference type="Pfam" id="PF01844"/>
    </source>
</evidence>
<keyword evidence="2" id="KW-0255">Endonuclease</keyword>
<protein>
    <submittedName>
        <fullName evidence="2">Putative homing endonuclease</fullName>
    </submittedName>
</protein>
<sequence>MRFVNNHMVSEEVRRKIGLANSGDRNGRWKGGISTNNKCLDCGCLISRKSIRCFECFGKYQSKRQLGFNNPNYRNGKSNEPYPLLFNTQIKERVRVRDNFKCRLCGIPELECKRRLDIHHIDYNKENGKEDNLISLCPRCHAKVNFNKEYWQKYFSTEVIRL</sequence>
<gene>
    <name evidence="2" type="ORF">MM415B04052_0009</name>
</gene>
<dbReference type="GO" id="GO:0008270">
    <property type="term" value="F:zinc ion binding"/>
    <property type="evidence" value="ECO:0007669"/>
    <property type="project" value="InterPro"/>
</dbReference>
<dbReference type="InterPro" id="IPR002711">
    <property type="entry name" value="HNH"/>
</dbReference>
<evidence type="ECO:0000313" key="2">
    <source>
        <dbReference type="EMBL" id="QJA93963.1"/>
    </source>
</evidence>
<keyword evidence="2" id="KW-0540">Nuclease</keyword>
<keyword evidence="2" id="KW-0378">Hydrolase</keyword>
<dbReference type="CDD" id="cd00085">
    <property type="entry name" value="HNHc"/>
    <property type="match status" value="1"/>
</dbReference>
<dbReference type="GO" id="GO:0003676">
    <property type="term" value="F:nucleic acid binding"/>
    <property type="evidence" value="ECO:0007669"/>
    <property type="project" value="InterPro"/>
</dbReference>
<dbReference type="InterPro" id="IPR003615">
    <property type="entry name" value="HNH_nuc"/>
</dbReference>
<organism evidence="2">
    <name type="scientific">viral metagenome</name>
    <dbReference type="NCBI Taxonomy" id="1070528"/>
    <lineage>
        <taxon>unclassified sequences</taxon>
        <taxon>metagenomes</taxon>
        <taxon>organismal metagenomes</taxon>
    </lineage>
</organism>
<feature type="domain" description="HNH" evidence="1">
    <location>
        <begin position="102"/>
        <end position="144"/>
    </location>
</feature>